<accession>M2PAY9</accession>
<dbReference type="PROSITE" id="PS50893">
    <property type="entry name" value="ABC_TRANSPORTER_2"/>
    <property type="match status" value="1"/>
</dbReference>
<dbReference type="RefSeq" id="WP_004801371.1">
    <property type="nucleotide sequence ID" value="NZ_AUGJ01000009.1"/>
</dbReference>
<sequence length="210" mass="23810">MLELKNISKSYNNYIILNNISISVRKKEIIAITGPSGSGKSTLLNIMGLLERPDTGHILYNGILINHKSHQSSLLMRHTISYLFQNFALVDSMTVYDNLLIGLKYTQYNKKEKKKLIEESLLKVGLQNMSNRKIYTLSGGEQQRTALARILLKESQIILCDEPTGSLDPINSQMILQLLFQCRQQGKTIVIVTHDPKIASQCDRIINIHK</sequence>
<dbReference type="CDD" id="cd03255">
    <property type="entry name" value="ABC_MJ0796_LolCDE_FtsE"/>
    <property type="match status" value="1"/>
</dbReference>
<dbReference type="InterPro" id="IPR027417">
    <property type="entry name" value="P-loop_NTPase"/>
</dbReference>
<protein>
    <submittedName>
        <fullName evidence="6">Putative bacteriocin export ABC transporter, lactococcin 972 group</fullName>
    </submittedName>
</protein>
<proteinExistence type="inferred from homology"/>
<dbReference type="Proteomes" id="UP000011758">
    <property type="component" value="Unassembled WGS sequence"/>
</dbReference>
<keyword evidence="4" id="KW-0067">ATP-binding</keyword>
<dbReference type="GO" id="GO:0005524">
    <property type="term" value="F:ATP binding"/>
    <property type="evidence" value="ECO:0007669"/>
    <property type="project" value="UniProtKB-KW"/>
</dbReference>
<name>M2PAY9_9FIRM</name>
<dbReference type="EMBL" id="AGEJ01000005">
    <property type="protein sequence ID" value="EMD17502.1"/>
    <property type="molecule type" value="Genomic_DNA"/>
</dbReference>
<dbReference type="PATRIC" id="fig|999415.3.peg.290"/>
<dbReference type="STRING" id="999415.HMPREF9943_00289"/>
<keyword evidence="7" id="KW-1185">Reference proteome</keyword>
<feature type="domain" description="ABC transporter" evidence="5">
    <location>
        <begin position="2"/>
        <end position="210"/>
    </location>
</feature>
<keyword evidence="3" id="KW-0547">Nucleotide-binding</keyword>
<evidence type="ECO:0000259" key="5">
    <source>
        <dbReference type="PROSITE" id="PS50893"/>
    </source>
</evidence>
<evidence type="ECO:0000313" key="7">
    <source>
        <dbReference type="Proteomes" id="UP000011758"/>
    </source>
</evidence>
<dbReference type="eggNOG" id="COG1136">
    <property type="taxonomic scope" value="Bacteria"/>
</dbReference>
<dbReference type="BioCyc" id="ECAT999415-HMP:GTTI-299-MONOMER"/>
<evidence type="ECO:0000256" key="2">
    <source>
        <dbReference type="ARBA" id="ARBA00022448"/>
    </source>
</evidence>
<comment type="similarity">
    <text evidence="1">Belongs to the ABC transporter superfamily.</text>
</comment>
<comment type="caution">
    <text evidence="6">The sequence shown here is derived from an EMBL/GenBank/DDBJ whole genome shotgun (WGS) entry which is preliminary data.</text>
</comment>
<organism evidence="6 7">
    <name type="scientific">Eggerthia catenaformis OT 569 = DSM 20559</name>
    <dbReference type="NCBI Taxonomy" id="999415"/>
    <lineage>
        <taxon>Bacteria</taxon>
        <taxon>Bacillati</taxon>
        <taxon>Bacillota</taxon>
        <taxon>Erysipelotrichia</taxon>
        <taxon>Erysipelotrichales</taxon>
        <taxon>Coprobacillaceae</taxon>
        <taxon>Eggerthia</taxon>
    </lineage>
</organism>
<reference evidence="6 7" key="1">
    <citation type="submission" date="2013-02" db="EMBL/GenBank/DDBJ databases">
        <title>The Genome Sequence of Lactobacillus catenaformis F0143.</title>
        <authorList>
            <consortium name="The Broad Institute Genome Sequencing Platform"/>
            <person name="Earl A."/>
            <person name="Ward D."/>
            <person name="Feldgarden M."/>
            <person name="Gevers D."/>
            <person name="Izard J."/>
            <person name="Blanton J.M."/>
            <person name="Mathney J."/>
            <person name="Dewhirst F.E."/>
            <person name="Young S.K."/>
            <person name="Zeng Q."/>
            <person name="Gargeya S."/>
            <person name="Fitzgerald M."/>
            <person name="Haas B."/>
            <person name="Abouelleil A."/>
            <person name="Alvarado L."/>
            <person name="Arachchi H.M."/>
            <person name="Berlin A."/>
            <person name="Chapman S.B."/>
            <person name="Gearin G."/>
            <person name="Goldberg J."/>
            <person name="Griggs A."/>
            <person name="Gujja S."/>
            <person name="Hansen M."/>
            <person name="Heiman D."/>
            <person name="Howarth C."/>
            <person name="Larimer J."/>
            <person name="Lui A."/>
            <person name="MacDonald P.J.P."/>
            <person name="McCowen C."/>
            <person name="Montmayeur A."/>
            <person name="Murphy C."/>
            <person name="Neiman D."/>
            <person name="Pearson M."/>
            <person name="Priest M."/>
            <person name="Roberts A."/>
            <person name="Saif S."/>
            <person name="Shea T."/>
            <person name="Sisk P."/>
            <person name="Stolte C."/>
            <person name="Sykes S."/>
            <person name="Wortman J."/>
            <person name="Nusbaum C."/>
            <person name="Birren B."/>
        </authorList>
    </citation>
    <scope>NUCLEOTIDE SEQUENCE [LARGE SCALE GENOMIC DNA]</scope>
    <source>
        <strain evidence="6 7">OT 569</strain>
    </source>
</reference>
<dbReference type="PANTHER" id="PTHR42798:SF4">
    <property type="entry name" value="ABC TRANSPORTER DOMAIN-CONTAINING PROTEIN"/>
    <property type="match status" value="1"/>
</dbReference>
<evidence type="ECO:0000256" key="1">
    <source>
        <dbReference type="ARBA" id="ARBA00005417"/>
    </source>
</evidence>
<evidence type="ECO:0000313" key="6">
    <source>
        <dbReference type="EMBL" id="EMD17502.1"/>
    </source>
</evidence>
<dbReference type="AlphaFoldDB" id="M2PAY9"/>
<gene>
    <name evidence="6" type="ORF">HMPREF9943_00289</name>
</gene>
<evidence type="ECO:0000256" key="3">
    <source>
        <dbReference type="ARBA" id="ARBA00022741"/>
    </source>
</evidence>
<dbReference type="NCBIfam" id="TIGR03608">
    <property type="entry name" value="L_ocin_972_ABC"/>
    <property type="match status" value="1"/>
</dbReference>
<dbReference type="InterPro" id="IPR017911">
    <property type="entry name" value="MacB-like_ATP-bd"/>
</dbReference>
<dbReference type="GO" id="GO:0016887">
    <property type="term" value="F:ATP hydrolysis activity"/>
    <property type="evidence" value="ECO:0007669"/>
    <property type="project" value="InterPro"/>
</dbReference>
<evidence type="ECO:0000256" key="4">
    <source>
        <dbReference type="ARBA" id="ARBA00022840"/>
    </source>
</evidence>
<dbReference type="Gene3D" id="3.40.50.300">
    <property type="entry name" value="P-loop containing nucleotide triphosphate hydrolases"/>
    <property type="match status" value="1"/>
</dbReference>
<keyword evidence="2" id="KW-0813">Transport</keyword>
<dbReference type="PANTHER" id="PTHR42798">
    <property type="entry name" value="LIPOPROTEIN-RELEASING SYSTEM ATP-BINDING PROTEIN LOLD"/>
    <property type="match status" value="1"/>
</dbReference>
<dbReference type="InterPro" id="IPR019895">
    <property type="entry name" value="L_ocin_972_ABC"/>
</dbReference>
<dbReference type="Pfam" id="PF00005">
    <property type="entry name" value="ABC_tran"/>
    <property type="match status" value="1"/>
</dbReference>
<dbReference type="SUPFAM" id="SSF52540">
    <property type="entry name" value="P-loop containing nucleoside triphosphate hydrolases"/>
    <property type="match status" value="1"/>
</dbReference>
<dbReference type="InterPro" id="IPR003593">
    <property type="entry name" value="AAA+_ATPase"/>
</dbReference>
<dbReference type="InterPro" id="IPR003439">
    <property type="entry name" value="ABC_transporter-like_ATP-bd"/>
</dbReference>
<dbReference type="SMART" id="SM00382">
    <property type="entry name" value="AAA"/>
    <property type="match status" value="1"/>
</dbReference>